<evidence type="ECO:0000313" key="4">
    <source>
        <dbReference type="Proteomes" id="UP000180175"/>
    </source>
</evidence>
<dbReference type="AlphaFoldDB" id="A0A1S2MEQ9"/>
<protein>
    <submittedName>
        <fullName evidence="3">Tetratricopeptide repeat protein</fullName>
    </submittedName>
</protein>
<evidence type="ECO:0000256" key="1">
    <source>
        <dbReference type="PROSITE-ProRule" id="PRU00339"/>
    </source>
</evidence>
<name>A0A1S2MEQ9_9BACI</name>
<dbReference type="Gene3D" id="1.25.40.10">
    <property type="entry name" value="Tetratricopeptide repeat domain"/>
    <property type="match status" value="1"/>
</dbReference>
<dbReference type="KEGG" id="aia:AWH56_014710"/>
<dbReference type="RefSeq" id="WP_071315738.1">
    <property type="nucleotide sequence ID" value="NZ_CP063356.2"/>
</dbReference>
<dbReference type="InterPro" id="IPR011990">
    <property type="entry name" value="TPR-like_helical_dom_sf"/>
</dbReference>
<gene>
    <name evidence="3" type="ORF">AWH56_014710</name>
    <name evidence="2" type="ORF">AWH56_02790</name>
</gene>
<dbReference type="EMBL" id="CP063356">
    <property type="protein sequence ID" value="QOY33994.1"/>
    <property type="molecule type" value="Genomic_DNA"/>
</dbReference>
<dbReference type="OrthoDB" id="2364593at2"/>
<dbReference type="Proteomes" id="UP000180175">
    <property type="component" value="Chromosome"/>
</dbReference>
<reference evidence="2 4" key="1">
    <citation type="submission" date="2016-10" db="EMBL/GenBank/DDBJ databases">
        <title>Draft genome sequences of four alkaliphilic bacteria belonging to the Anaerobacillus genus.</title>
        <authorList>
            <person name="Bassil N.M."/>
            <person name="Lloyd J.R."/>
        </authorList>
    </citation>
    <scope>NUCLEOTIDE SEQUENCE [LARGE SCALE GENOMIC DNA]</scope>
    <source>
        <strain evidence="2 4">NB2006</strain>
    </source>
</reference>
<dbReference type="SUPFAM" id="SSF116965">
    <property type="entry name" value="Hypothetical protein MPN330"/>
    <property type="match status" value="1"/>
</dbReference>
<evidence type="ECO:0000313" key="3">
    <source>
        <dbReference type="EMBL" id="QOY33994.1"/>
    </source>
</evidence>
<dbReference type="InterPro" id="IPR019734">
    <property type="entry name" value="TPR_rpt"/>
</dbReference>
<dbReference type="SMART" id="SM00028">
    <property type="entry name" value="TPR"/>
    <property type="match status" value="1"/>
</dbReference>
<dbReference type="EMBL" id="LQXD01000005">
    <property type="protein sequence ID" value="OIJ23076.1"/>
    <property type="molecule type" value="Genomic_DNA"/>
</dbReference>
<dbReference type="SUPFAM" id="SSF48452">
    <property type="entry name" value="TPR-like"/>
    <property type="match status" value="1"/>
</dbReference>
<keyword evidence="4" id="KW-1185">Reference proteome</keyword>
<dbReference type="PROSITE" id="PS50005">
    <property type="entry name" value="TPR"/>
    <property type="match status" value="1"/>
</dbReference>
<evidence type="ECO:0000313" key="2">
    <source>
        <dbReference type="EMBL" id="OIJ23076.1"/>
    </source>
</evidence>
<accession>A0A1S2MEQ9</accession>
<proteinExistence type="predicted"/>
<sequence>MNEEQKKLQENVVLFPGVVEKLVGKGMEALKEKKFSDALSFFEQALEIDPDHPQGRFGVALSLIEQSRLDEAKAVTEKMLKEDIGSYYDILQVHISLLVQLGQYDDVVAMLEGIMGEEKLPANLAESFYHLLHFSRQMVDDGPLIDVTEEIQVPPEDLVHMLNTGVPEKQWLAIQMLGKLPGQVFFEAITQFLKTEEHDPVLKSMVLQLLKEKNIEEKVEIHKFGKIIIKNVSDLENVFHEKFGKDTLVLVSEHLESENPSLYEMISHVWWHYLFALYPISPEPLNTKLWAAAIHKIGGEMTGMDIDELQIAKQYHVDLEEMLQCSLKIMEIEQGAFKG</sequence>
<reference evidence="3" key="4">
    <citation type="submission" date="2020-10" db="EMBL/GenBank/DDBJ databases">
        <authorList>
            <person name="Bassil N.M."/>
            <person name="Lloyd J.R."/>
        </authorList>
    </citation>
    <scope>NUCLEOTIDE SEQUENCE</scope>
    <source>
        <strain evidence="3">NB2006</strain>
    </source>
</reference>
<reference evidence="3 4" key="2">
    <citation type="journal article" date="2017" name="Genome Announc.">
        <title>Draft Genome Sequences of Four Alkaliphilic Bacteria Belonging to the Anaerobacillus Genus.</title>
        <authorList>
            <person name="Bassil N.M."/>
            <person name="Lloyd J.R."/>
        </authorList>
    </citation>
    <scope>NUCLEOTIDE SEQUENCE [LARGE SCALE GENOMIC DNA]</scope>
    <source>
        <strain evidence="3 4">NB2006</strain>
    </source>
</reference>
<reference evidence="3 4" key="3">
    <citation type="journal article" date="2019" name="Int. J. Syst. Evol. Microbiol.">
        <title>Anaerobacillus isosaccharinicus sp. nov., an alkaliphilic bacterium which degrades isosaccharinic acid.</title>
        <authorList>
            <person name="Bassil N.M."/>
            <person name="Lloyd J.R."/>
        </authorList>
    </citation>
    <scope>NUCLEOTIDE SEQUENCE [LARGE SCALE GENOMIC DNA]</scope>
    <source>
        <strain evidence="3 4">NB2006</strain>
    </source>
</reference>
<feature type="repeat" description="TPR" evidence="1">
    <location>
        <begin position="19"/>
        <end position="52"/>
    </location>
</feature>
<organism evidence="2 4">
    <name type="scientific">Anaerobacillus isosaccharinicus</name>
    <dbReference type="NCBI Taxonomy" id="1532552"/>
    <lineage>
        <taxon>Bacteria</taxon>
        <taxon>Bacillati</taxon>
        <taxon>Bacillota</taxon>
        <taxon>Bacilli</taxon>
        <taxon>Bacillales</taxon>
        <taxon>Bacillaceae</taxon>
        <taxon>Anaerobacillus</taxon>
    </lineage>
</organism>
<dbReference type="Pfam" id="PF14559">
    <property type="entry name" value="TPR_19"/>
    <property type="match status" value="1"/>
</dbReference>
<keyword evidence="1" id="KW-0802">TPR repeat</keyword>